<evidence type="ECO:0000313" key="3">
    <source>
        <dbReference type="EMBL" id="MBA9019139.1"/>
    </source>
</evidence>
<feature type="transmembrane region" description="Helical" evidence="2">
    <location>
        <begin position="53"/>
        <end position="76"/>
    </location>
</feature>
<evidence type="ECO:0000256" key="2">
    <source>
        <dbReference type="SAM" id="Phobius"/>
    </source>
</evidence>
<dbReference type="EMBL" id="JACJHZ010000004">
    <property type="protein sequence ID" value="MBA9019139.1"/>
    <property type="molecule type" value="Genomic_DNA"/>
</dbReference>
<protein>
    <submittedName>
        <fullName evidence="3">Uncharacterized protein</fullName>
    </submittedName>
</protein>
<gene>
    <name evidence="3" type="ORF">HNQ97_001130</name>
</gene>
<sequence length="165" mass="17362">MATMTWPPKPACGSNRPAASSNVRRRDFDFDQGQLAGWPYRVNMVWLCDELRLLATALILSLALALGVGAAAVAALPGTSVEQLHHLAIVHPASIAHDANGQEPCDDRFADCCSSLAHCSGIALVAPADAPGFAGSAHRTWTLAGAQCLHGIDPLVNRHPPRDLG</sequence>
<comment type="caution">
    <text evidence="3">The sequence shown here is derived from an EMBL/GenBank/DDBJ whole genome shotgun (WGS) entry which is preliminary data.</text>
</comment>
<accession>A0ABR6C2C9</accession>
<keyword evidence="2" id="KW-0472">Membrane</keyword>
<reference evidence="3 4" key="1">
    <citation type="submission" date="2020-08" db="EMBL/GenBank/DDBJ databases">
        <title>Genomic Encyclopedia of Type Strains, Phase IV (KMG-IV): sequencing the most valuable type-strain genomes for metagenomic binning, comparative biology and taxonomic classification.</title>
        <authorList>
            <person name="Goeker M."/>
        </authorList>
    </citation>
    <scope>NUCLEOTIDE SEQUENCE [LARGE SCALE GENOMIC DNA]</scope>
    <source>
        <strain evidence="3 4">DSM 17455</strain>
    </source>
</reference>
<proteinExistence type="predicted"/>
<evidence type="ECO:0000313" key="4">
    <source>
        <dbReference type="Proteomes" id="UP000587524"/>
    </source>
</evidence>
<keyword evidence="4" id="KW-1185">Reference proteome</keyword>
<feature type="region of interest" description="Disordered" evidence="1">
    <location>
        <begin position="1"/>
        <end position="20"/>
    </location>
</feature>
<evidence type="ECO:0000256" key="1">
    <source>
        <dbReference type="SAM" id="MobiDB-lite"/>
    </source>
</evidence>
<keyword evidence="2" id="KW-0812">Transmembrane</keyword>
<name>A0ABR6C2C9_9HYPH</name>
<organism evidence="3 4">
    <name type="scientific">Aminobacter ciceronei</name>
    <dbReference type="NCBI Taxonomy" id="150723"/>
    <lineage>
        <taxon>Bacteria</taxon>
        <taxon>Pseudomonadati</taxon>
        <taxon>Pseudomonadota</taxon>
        <taxon>Alphaproteobacteria</taxon>
        <taxon>Hyphomicrobiales</taxon>
        <taxon>Phyllobacteriaceae</taxon>
        <taxon>Aminobacter</taxon>
    </lineage>
</organism>
<dbReference type="Proteomes" id="UP000587524">
    <property type="component" value="Unassembled WGS sequence"/>
</dbReference>
<keyword evidence="2" id="KW-1133">Transmembrane helix</keyword>